<name>A0A8S5S275_9CAUD</name>
<evidence type="ECO:0000313" key="1">
    <source>
        <dbReference type="EMBL" id="DAF45016.1"/>
    </source>
</evidence>
<protein>
    <submittedName>
        <fullName evidence="1">Uncharacterized protein</fullName>
    </submittedName>
</protein>
<proteinExistence type="predicted"/>
<sequence length="41" mass="4687">MWLLIFDHALIKLSPIIEFTGQSCNNSSIVLAFCANMYFPH</sequence>
<dbReference type="EMBL" id="BK032513">
    <property type="protein sequence ID" value="DAF45016.1"/>
    <property type="molecule type" value="Genomic_DNA"/>
</dbReference>
<organism evidence="1">
    <name type="scientific">Siphoviridae sp. ctCIv11</name>
    <dbReference type="NCBI Taxonomy" id="2827806"/>
    <lineage>
        <taxon>Viruses</taxon>
        <taxon>Duplodnaviria</taxon>
        <taxon>Heunggongvirae</taxon>
        <taxon>Uroviricota</taxon>
        <taxon>Caudoviricetes</taxon>
    </lineage>
</organism>
<reference evidence="1" key="1">
    <citation type="journal article" date="2021" name="Proc. Natl. Acad. Sci. U.S.A.">
        <title>A Catalog of Tens of Thousands of Viruses from Human Metagenomes Reveals Hidden Associations with Chronic Diseases.</title>
        <authorList>
            <person name="Tisza M.J."/>
            <person name="Buck C.B."/>
        </authorList>
    </citation>
    <scope>NUCLEOTIDE SEQUENCE</scope>
    <source>
        <strain evidence="1">CtCIv11</strain>
    </source>
</reference>
<accession>A0A8S5S275</accession>